<feature type="chain" id="PRO_5021914630" evidence="5">
    <location>
        <begin position="23"/>
        <end position="1077"/>
    </location>
</feature>
<name>A0A518GAA1_9BACT</name>
<evidence type="ECO:0000313" key="7">
    <source>
        <dbReference type="EMBL" id="QDV25526.1"/>
    </source>
</evidence>
<dbReference type="Pfam" id="PF07635">
    <property type="entry name" value="PSCyt1"/>
    <property type="match status" value="1"/>
</dbReference>
<evidence type="ECO:0000313" key="8">
    <source>
        <dbReference type="Proteomes" id="UP000318017"/>
    </source>
</evidence>
<dbReference type="InterPro" id="IPR011444">
    <property type="entry name" value="DUF1549"/>
</dbReference>
<evidence type="ECO:0000256" key="4">
    <source>
        <dbReference type="SAM" id="MobiDB-lite"/>
    </source>
</evidence>
<dbReference type="GO" id="GO:0009055">
    <property type="term" value="F:electron transfer activity"/>
    <property type="evidence" value="ECO:0007669"/>
    <property type="project" value="InterPro"/>
</dbReference>
<dbReference type="RefSeq" id="WP_145080712.1">
    <property type="nucleotide sequence ID" value="NZ_CP036298.1"/>
</dbReference>
<proteinExistence type="predicted"/>
<evidence type="ECO:0000256" key="5">
    <source>
        <dbReference type="SAM" id="SignalP"/>
    </source>
</evidence>
<dbReference type="AlphaFoldDB" id="A0A518GAA1"/>
<dbReference type="EMBL" id="CP036298">
    <property type="protein sequence ID" value="QDV25526.1"/>
    <property type="molecule type" value="Genomic_DNA"/>
</dbReference>
<dbReference type="PANTHER" id="PTHR35889">
    <property type="entry name" value="CYCLOINULO-OLIGOSACCHARIDE FRUCTANOTRANSFERASE-RELATED"/>
    <property type="match status" value="1"/>
</dbReference>
<dbReference type="Proteomes" id="UP000318017">
    <property type="component" value="Chromosome"/>
</dbReference>
<dbReference type="InterPro" id="IPR009056">
    <property type="entry name" value="Cyt_c-like_dom"/>
</dbReference>
<evidence type="ECO:0000256" key="1">
    <source>
        <dbReference type="ARBA" id="ARBA00022723"/>
    </source>
</evidence>
<dbReference type="Pfam" id="PF07583">
    <property type="entry name" value="PSCyt2"/>
    <property type="match status" value="1"/>
</dbReference>
<feature type="region of interest" description="Disordered" evidence="4">
    <location>
        <begin position="134"/>
        <end position="158"/>
    </location>
</feature>
<evidence type="ECO:0000256" key="2">
    <source>
        <dbReference type="ARBA" id="ARBA00023004"/>
    </source>
</evidence>
<gene>
    <name evidence="7" type="ORF">Q31a_38520</name>
</gene>
<keyword evidence="5" id="KW-0732">Signal</keyword>
<keyword evidence="2 3" id="KW-0408">Iron</keyword>
<dbReference type="OrthoDB" id="219310at2"/>
<dbReference type="PROSITE" id="PS51007">
    <property type="entry name" value="CYTC"/>
    <property type="match status" value="1"/>
</dbReference>
<protein>
    <submittedName>
        <fullName evidence="7">Planctomycete cytochrome C</fullName>
    </submittedName>
</protein>
<accession>A0A518GAA1</accession>
<keyword evidence="8" id="KW-1185">Reference proteome</keyword>
<evidence type="ECO:0000259" key="6">
    <source>
        <dbReference type="PROSITE" id="PS51007"/>
    </source>
</evidence>
<keyword evidence="3" id="KW-0349">Heme</keyword>
<keyword evidence="1 3" id="KW-0479">Metal-binding</keyword>
<dbReference type="Pfam" id="PF07587">
    <property type="entry name" value="PSD1"/>
    <property type="match status" value="1"/>
</dbReference>
<dbReference type="KEGG" id="ahel:Q31a_38520"/>
<evidence type="ECO:0000256" key="3">
    <source>
        <dbReference type="PROSITE-ProRule" id="PRU00433"/>
    </source>
</evidence>
<dbReference type="GO" id="GO:0020037">
    <property type="term" value="F:heme binding"/>
    <property type="evidence" value="ECO:0007669"/>
    <property type="project" value="InterPro"/>
</dbReference>
<sequence length="1077" mass="121608" precursor="true">MRLLPQLVCFLVLILSSTFTQAEGRIEFNRDIRPILSENCFYCHGFDETHRQGDLRLDTLEGALEGGAIQPHAPGESELMRRITSQADDELMPPPESEKQLTLQQRELIRQWIEQGAEYQQHWAWQSLIRPPVPKQPLARPSSPLERPDHLVRGSSAPSVGTTAIDRFLHASWRSQGITPAAMATPRERLRRLSFDLRGLPPTMAEVAEFTASPDSATFQQLRERWMQELDYAEHQAIRWLDLVRWADTSGQVSDEPIASGAYRAWIIRAFQANMPFDEFSTAQLAGDLLPAPTDDQLIASGYNRIVNTNCEAGAIEEEQLYKLKGEHVRALGTVWLGLTTGCAECHDHKFDPILAKDYYSLAAFFDDLVEAGVYTPGDRREPLHYVYNASSKTQEDRRLKAEIEAIQHRLSLKPLDEFADWEAAILAKLKDNESRADFVWLPAELPAPRVLEGSFQAAQQDGQPVRQTRANKAEFHRVHAAEVVTGFFSPASVQTDPQQDAWYADVWIDETERPQMLGLQISHGDYGRLGWNTANFETYVWGADASGNLSQSHPWSDPERVKAMGELPAESGWVRLRIPLGEQIAAVPGQAFEATGMAWLQTGGHVRWGGSGIELRTDKATQLQLGEPAIRRWWEQPKNREVYQKRFGLVVSALKTPGAQRDSLQNELLADAFREQTQPALLHSLRELESKLFLMRSEAFPVLVSKQAEQHKTTRLLLRGDYQDTTGPIVSAAVPEFLGNPIESASPNRLDLARWLFDEQNPLTARVYVNRLWQQFFGQGLSVTLDDSGTQGAWPSHPELLDWLACEFRDSGWDRDHMVRLLTSTEAYQLSSQGTPDLLASDPDNRLYARQGRFRLPAESIRDSALQAAGLLESTTTIPLQSFFPYQPSPYWTNSDKIMYGSRHMRWETSPAGTQYRRSLYTFWKRQNIHPTLLAFDAPTRQECTAERNITNTPGQALALLNDPTFVEAARVLATRLCETHADLNADLPAASVDRARIDLAYERTLQRQPHPQEIQILLDLLASQRDYYQHHQPDAQQLLSVGQTPATEAEASAEIAAWTSVARAILNLHEFLNRT</sequence>
<dbReference type="PANTHER" id="PTHR35889:SF3">
    <property type="entry name" value="F-BOX DOMAIN-CONTAINING PROTEIN"/>
    <property type="match status" value="1"/>
</dbReference>
<reference evidence="7 8" key="1">
    <citation type="submission" date="2019-02" db="EMBL/GenBank/DDBJ databases">
        <title>Deep-cultivation of Planctomycetes and their phenomic and genomic characterization uncovers novel biology.</title>
        <authorList>
            <person name="Wiegand S."/>
            <person name="Jogler M."/>
            <person name="Boedeker C."/>
            <person name="Pinto D."/>
            <person name="Vollmers J."/>
            <person name="Rivas-Marin E."/>
            <person name="Kohn T."/>
            <person name="Peeters S.H."/>
            <person name="Heuer A."/>
            <person name="Rast P."/>
            <person name="Oberbeckmann S."/>
            <person name="Bunk B."/>
            <person name="Jeske O."/>
            <person name="Meyerdierks A."/>
            <person name="Storesund J.E."/>
            <person name="Kallscheuer N."/>
            <person name="Luecker S."/>
            <person name="Lage O.M."/>
            <person name="Pohl T."/>
            <person name="Merkel B.J."/>
            <person name="Hornburger P."/>
            <person name="Mueller R.-W."/>
            <person name="Bruemmer F."/>
            <person name="Labrenz M."/>
            <person name="Spormann A.M."/>
            <person name="Op den Camp H."/>
            <person name="Overmann J."/>
            <person name="Amann R."/>
            <person name="Jetten M.S.M."/>
            <person name="Mascher T."/>
            <person name="Medema M.H."/>
            <person name="Devos D.P."/>
            <person name="Kaster A.-K."/>
            <person name="Ovreas L."/>
            <person name="Rohde M."/>
            <person name="Galperin M.Y."/>
            <person name="Jogler C."/>
        </authorList>
    </citation>
    <scope>NUCLEOTIDE SEQUENCE [LARGE SCALE GENOMIC DNA]</scope>
    <source>
        <strain evidence="7 8">Q31a</strain>
    </source>
</reference>
<dbReference type="InterPro" id="IPR011429">
    <property type="entry name" value="Cyt_c_Planctomycete-type"/>
</dbReference>
<feature type="domain" description="Cytochrome c" evidence="6">
    <location>
        <begin position="19"/>
        <end position="158"/>
    </location>
</feature>
<dbReference type="InterPro" id="IPR022655">
    <property type="entry name" value="DUF1553"/>
</dbReference>
<organism evidence="7 8">
    <name type="scientific">Aureliella helgolandensis</name>
    <dbReference type="NCBI Taxonomy" id="2527968"/>
    <lineage>
        <taxon>Bacteria</taxon>
        <taxon>Pseudomonadati</taxon>
        <taxon>Planctomycetota</taxon>
        <taxon>Planctomycetia</taxon>
        <taxon>Pirellulales</taxon>
        <taxon>Pirellulaceae</taxon>
        <taxon>Aureliella</taxon>
    </lineage>
</organism>
<feature type="signal peptide" evidence="5">
    <location>
        <begin position="1"/>
        <end position="22"/>
    </location>
</feature>
<dbReference type="GO" id="GO:0046872">
    <property type="term" value="F:metal ion binding"/>
    <property type="evidence" value="ECO:0007669"/>
    <property type="project" value="UniProtKB-KW"/>
</dbReference>